<evidence type="ECO:0000313" key="2">
    <source>
        <dbReference type="WBParaSite" id="PDA_v2.g7236.t1"/>
    </source>
</evidence>
<accession>A0A914QU72</accession>
<sequence length="71" mass="7748">MTPLKDDNSEVGCYDEDGFLTKSIGNQQTCLLAFSIKNDFVYSGPLIYSKLSNNGLNAEPSCYTSVKNTVS</sequence>
<dbReference type="Proteomes" id="UP000887578">
    <property type="component" value="Unplaced"/>
</dbReference>
<name>A0A914QU72_9BILA</name>
<dbReference type="WBParaSite" id="PDA_v2.g7236.t1">
    <property type="protein sequence ID" value="PDA_v2.g7236.t1"/>
    <property type="gene ID" value="PDA_v2.g7236"/>
</dbReference>
<protein>
    <submittedName>
        <fullName evidence="2">Uncharacterized protein</fullName>
    </submittedName>
</protein>
<proteinExistence type="predicted"/>
<reference evidence="2" key="1">
    <citation type="submission" date="2022-11" db="UniProtKB">
        <authorList>
            <consortium name="WormBaseParasite"/>
        </authorList>
    </citation>
    <scope>IDENTIFICATION</scope>
</reference>
<organism evidence="1 2">
    <name type="scientific">Panagrolaimus davidi</name>
    <dbReference type="NCBI Taxonomy" id="227884"/>
    <lineage>
        <taxon>Eukaryota</taxon>
        <taxon>Metazoa</taxon>
        <taxon>Ecdysozoa</taxon>
        <taxon>Nematoda</taxon>
        <taxon>Chromadorea</taxon>
        <taxon>Rhabditida</taxon>
        <taxon>Tylenchina</taxon>
        <taxon>Panagrolaimomorpha</taxon>
        <taxon>Panagrolaimoidea</taxon>
        <taxon>Panagrolaimidae</taxon>
        <taxon>Panagrolaimus</taxon>
    </lineage>
</organism>
<evidence type="ECO:0000313" key="1">
    <source>
        <dbReference type="Proteomes" id="UP000887578"/>
    </source>
</evidence>
<keyword evidence="1" id="KW-1185">Reference proteome</keyword>
<dbReference type="AlphaFoldDB" id="A0A914QU72"/>